<evidence type="ECO:0000313" key="5">
    <source>
        <dbReference type="EMBL" id="TGM04643.1"/>
    </source>
</evidence>
<accession>A0A5F2BGE5</accession>
<dbReference type="GO" id="GO:0005975">
    <property type="term" value="P:carbohydrate metabolic process"/>
    <property type="evidence" value="ECO:0007669"/>
    <property type="project" value="TreeGrafter"/>
</dbReference>
<dbReference type="Proteomes" id="UP000298429">
    <property type="component" value="Unassembled WGS sequence"/>
</dbReference>
<dbReference type="GO" id="GO:0036440">
    <property type="term" value="F:citrate synthase activity"/>
    <property type="evidence" value="ECO:0007669"/>
    <property type="project" value="UniProtKB-EC"/>
</dbReference>
<evidence type="ECO:0000256" key="1">
    <source>
        <dbReference type="ARBA" id="ARBA00004751"/>
    </source>
</evidence>
<gene>
    <name evidence="5" type="ORF">EHQ76_07825</name>
</gene>
<dbReference type="InterPro" id="IPR036969">
    <property type="entry name" value="Citrate_synthase_sf"/>
</dbReference>
<dbReference type="InterPro" id="IPR016142">
    <property type="entry name" value="Citrate_synth-like_lrg_a-sub"/>
</dbReference>
<dbReference type="Gene3D" id="1.10.230.10">
    <property type="entry name" value="Cytochrome P450-Terp, domain 2"/>
    <property type="match status" value="1"/>
</dbReference>
<dbReference type="EC" id="2.3.3.16" evidence="3"/>
<dbReference type="AlphaFoldDB" id="A0A5F2BGE5"/>
<sequence>MESSSKKPFLSALEAARELSVEVETIYAYVSRGILHSEPGGGKDRSKRYRREEVERLLLQRDEKLHPGKTARAALTFGQPVLESSITLIEDERLYYRGKNILELAERSKFESVCDLLWESSSAFDSPWPSWNDACVKSYPHLYDRPLIDLSRILLGITEYEDAGSLLKTQEALQKTATRIVRLLTLFSSRSKRGRESIAETLWFAWKGSSNTKRNDNVLIDPKKNSNYTSEDKKAIRLIEACLILSADHELNVSSFTARCVASSDASLYQAVIAGMAALSGSRHGLLTEKTIELLESAYSKKKEAREILTDRLRRGERIPGFGHPFYKSGDPRGKKLMELCENFFPKNKEFLSAKNLVEEAILLLEDYPTIDTGLAVVCRTLKLPKGAGLALFAIGRSAGWIAHSMEQYGSDQLIRPRARYVGLPSERDSKSD</sequence>
<dbReference type="GO" id="GO:0005829">
    <property type="term" value="C:cytosol"/>
    <property type="evidence" value="ECO:0007669"/>
    <property type="project" value="TreeGrafter"/>
</dbReference>
<name>A0A5F2BGE5_9LEPT</name>
<protein>
    <recommendedName>
        <fullName evidence="3">citrate synthase (unknown stereospecificity)</fullName>
        <ecNumber evidence="3">2.3.3.16</ecNumber>
    </recommendedName>
</protein>
<keyword evidence="4" id="KW-0808">Transferase</keyword>
<evidence type="ECO:0000256" key="2">
    <source>
        <dbReference type="ARBA" id="ARBA00010566"/>
    </source>
</evidence>
<comment type="caution">
    <text evidence="5">The sequence shown here is derived from an EMBL/GenBank/DDBJ whole genome shotgun (WGS) entry which is preliminary data.</text>
</comment>
<dbReference type="InterPro" id="IPR016143">
    <property type="entry name" value="Citrate_synth-like_sm_a-sub"/>
</dbReference>
<comment type="pathway">
    <text evidence="1">Carbohydrate metabolism; tricarboxylic acid cycle; isocitrate from oxaloacetate: step 1/2.</text>
</comment>
<evidence type="ECO:0000256" key="3">
    <source>
        <dbReference type="ARBA" id="ARBA00012972"/>
    </source>
</evidence>
<dbReference type="OrthoDB" id="9800864at2"/>
<organism evidence="5 6">
    <name type="scientific">Leptospira barantonii</name>
    <dbReference type="NCBI Taxonomy" id="2023184"/>
    <lineage>
        <taxon>Bacteria</taxon>
        <taxon>Pseudomonadati</taxon>
        <taxon>Spirochaetota</taxon>
        <taxon>Spirochaetia</taxon>
        <taxon>Leptospirales</taxon>
        <taxon>Leptospiraceae</taxon>
        <taxon>Leptospira</taxon>
    </lineage>
</organism>
<proteinExistence type="inferred from homology"/>
<reference evidence="5 6" key="1">
    <citation type="journal article" date="2019" name="PLoS Negl. Trop. Dis.">
        <title>Revisiting the worldwide diversity of Leptospira species in the environment.</title>
        <authorList>
            <person name="Vincent A.T."/>
            <person name="Schiettekatte O."/>
            <person name="Bourhy P."/>
            <person name="Veyrier F.J."/>
            <person name="Picardeau M."/>
        </authorList>
    </citation>
    <scope>NUCLEOTIDE SEQUENCE [LARGE SCALE GENOMIC DNA]</scope>
    <source>
        <strain evidence="5 6">201702444</strain>
    </source>
</reference>
<dbReference type="PANTHER" id="PTHR11739:SF4">
    <property type="entry name" value="CITRATE SYNTHASE, PEROXISOMAL"/>
    <property type="match status" value="1"/>
</dbReference>
<dbReference type="GO" id="GO:0006099">
    <property type="term" value="P:tricarboxylic acid cycle"/>
    <property type="evidence" value="ECO:0007669"/>
    <property type="project" value="UniProtKB-UniPathway"/>
</dbReference>
<dbReference type="CDD" id="cd06102">
    <property type="entry name" value="citrate_synt_like_2"/>
    <property type="match status" value="1"/>
</dbReference>
<dbReference type="InterPro" id="IPR002020">
    <property type="entry name" value="Citrate_synthase"/>
</dbReference>
<evidence type="ECO:0000313" key="6">
    <source>
        <dbReference type="Proteomes" id="UP000298429"/>
    </source>
</evidence>
<dbReference type="Pfam" id="PF00285">
    <property type="entry name" value="Citrate_synt"/>
    <property type="match status" value="1"/>
</dbReference>
<dbReference type="EMBL" id="RQGN01000042">
    <property type="protein sequence ID" value="TGM04643.1"/>
    <property type="molecule type" value="Genomic_DNA"/>
</dbReference>
<dbReference type="SUPFAM" id="SSF48256">
    <property type="entry name" value="Citrate synthase"/>
    <property type="match status" value="1"/>
</dbReference>
<dbReference type="PANTHER" id="PTHR11739">
    <property type="entry name" value="CITRATE SYNTHASE"/>
    <property type="match status" value="1"/>
</dbReference>
<dbReference type="RefSeq" id="WP_135670494.1">
    <property type="nucleotide sequence ID" value="NZ_RQGN01000042.1"/>
</dbReference>
<evidence type="ECO:0000256" key="4">
    <source>
        <dbReference type="ARBA" id="ARBA00022679"/>
    </source>
</evidence>
<dbReference type="UniPathway" id="UPA00223"/>
<dbReference type="Gene3D" id="1.10.580.10">
    <property type="entry name" value="Citrate Synthase, domain 1"/>
    <property type="match status" value="2"/>
</dbReference>
<comment type="similarity">
    <text evidence="2">Belongs to the citrate synthase family.</text>
</comment>